<feature type="coiled-coil region" evidence="1">
    <location>
        <begin position="70"/>
        <end position="97"/>
    </location>
</feature>
<comment type="caution">
    <text evidence="2">The sequence shown here is derived from an EMBL/GenBank/DDBJ whole genome shotgun (WGS) entry which is preliminary data.</text>
</comment>
<dbReference type="InterPro" id="IPR002514">
    <property type="entry name" value="Transposase_8"/>
</dbReference>
<keyword evidence="3" id="KW-1185">Reference proteome</keyword>
<dbReference type="SUPFAM" id="SSF46689">
    <property type="entry name" value="Homeodomain-like"/>
    <property type="match status" value="1"/>
</dbReference>
<dbReference type="RefSeq" id="WP_199391258.1">
    <property type="nucleotide sequence ID" value="NZ_JAEMHL010000036.1"/>
</dbReference>
<keyword evidence="1" id="KW-0175">Coiled coil</keyword>
<reference evidence="2 3" key="1">
    <citation type="submission" date="2020-12" db="EMBL/GenBank/DDBJ databases">
        <title>Geomonas sp. Red421, isolated from paddy soil.</title>
        <authorList>
            <person name="Xu Z."/>
            <person name="Zhang Z."/>
            <person name="Masuda Y."/>
            <person name="Itoh H."/>
            <person name="Senoo K."/>
        </authorList>
    </citation>
    <scope>NUCLEOTIDE SEQUENCE [LARGE SCALE GENOMIC DNA]</scope>
    <source>
        <strain evidence="2 3">Red421</strain>
    </source>
</reference>
<organism evidence="2 3">
    <name type="scientific">Geomonas anaerohicana</name>
    <dbReference type="NCBI Taxonomy" id="2798583"/>
    <lineage>
        <taxon>Bacteria</taxon>
        <taxon>Pseudomonadati</taxon>
        <taxon>Thermodesulfobacteriota</taxon>
        <taxon>Desulfuromonadia</taxon>
        <taxon>Geobacterales</taxon>
        <taxon>Geobacteraceae</taxon>
        <taxon>Geomonas</taxon>
    </lineage>
</organism>
<sequence>MAKMVGPRKIHSYSKEFKSTAVRLSSLPGVHVHDVAEALLIHPNVLTRWRKEFREGTIKHDSETALDSGVVSDLKRLRELEKEHARLKVEHELLKKAIRFCSEQKSKSSPSSSRTGKPTA</sequence>
<protein>
    <submittedName>
        <fullName evidence="2">Transposase</fullName>
    </submittedName>
</protein>
<dbReference type="EMBL" id="JAEMHL010000036">
    <property type="protein sequence ID" value="MBJ6752871.1"/>
    <property type="molecule type" value="Genomic_DNA"/>
</dbReference>
<proteinExistence type="predicted"/>
<dbReference type="Proteomes" id="UP000614714">
    <property type="component" value="Unassembled WGS sequence"/>
</dbReference>
<dbReference type="InterPro" id="IPR009057">
    <property type="entry name" value="Homeodomain-like_sf"/>
</dbReference>
<name>A0ABS0YKS6_9BACT</name>
<dbReference type="Gene3D" id="1.10.10.60">
    <property type="entry name" value="Homeodomain-like"/>
    <property type="match status" value="1"/>
</dbReference>
<dbReference type="Pfam" id="PF01527">
    <property type="entry name" value="HTH_Tnp_1"/>
    <property type="match status" value="1"/>
</dbReference>
<evidence type="ECO:0000313" key="3">
    <source>
        <dbReference type="Proteomes" id="UP000614714"/>
    </source>
</evidence>
<gene>
    <name evidence="2" type="ORF">JFN91_21875</name>
</gene>
<accession>A0ABS0YKS6</accession>
<evidence type="ECO:0000256" key="1">
    <source>
        <dbReference type="SAM" id="Coils"/>
    </source>
</evidence>
<evidence type="ECO:0000313" key="2">
    <source>
        <dbReference type="EMBL" id="MBJ6752871.1"/>
    </source>
</evidence>